<reference evidence="1" key="1">
    <citation type="submission" date="2014-11" db="EMBL/GenBank/DDBJ databases">
        <authorList>
            <person name="Amaro Gonzalez C."/>
        </authorList>
    </citation>
    <scope>NUCLEOTIDE SEQUENCE</scope>
</reference>
<dbReference type="EMBL" id="GBXM01038802">
    <property type="protein sequence ID" value="JAH69775.1"/>
    <property type="molecule type" value="Transcribed_RNA"/>
</dbReference>
<reference evidence="1" key="2">
    <citation type="journal article" date="2015" name="Fish Shellfish Immunol.">
        <title>Early steps in the European eel (Anguilla anguilla)-Vibrio vulnificus interaction in the gills: Role of the RtxA13 toxin.</title>
        <authorList>
            <person name="Callol A."/>
            <person name="Pajuelo D."/>
            <person name="Ebbesson L."/>
            <person name="Teles M."/>
            <person name="MacKenzie S."/>
            <person name="Amaro C."/>
        </authorList>
    </citation>
    <scope>NUCLEOTIDE SEQUENCE</scope>
</reference>
<accession>A0A0E9UX73</accession>
<organism evidence="1">
    <name type="scientific">Anguilla anguilla</name>
    <name type="common">European freshwater eel</name>
    <name type="synonym">Muraena anguilla</name>
    <dbReference type="NCBI Taxonomy" id="7936"/>
    <lineage>
        <taxon>Eukaryota</taxon>
        <taxon>Metazoa</taxon>
        <taxon>Chordata</taxon>
        <taxon>Craniata</taxon>
        <taxon>Vertebrata</taxon>
        <taxon>Euteleostomi</taxon>
        <taxon>Actinopterygii</taxon>
        <taxon>Neopterygii</taxon>
        <taxon>Teleostei</taxon>
        <taxon>Anguilliformes</taxon>
        <taxon>Anguillidae</taxon>
        <taxon>Anguilla</taxon>
    </lineage>
</organism>
<proteinExistence type="predicted"/>
<protein>
    <submittedName>
        <fullName evidence="1">Uncharacterized protein</fullName>
    </submittedName>
</protein>
<evidence type="ECO:0000313" key="1">
    <source>
        <dbReference type="EMBL" id="JAH69775.1"/>
    </source>
</evidence>
<dbReference type="AlphaFoldDB" id="A0A0E9UX73"/>
<name>A0A0E9UX73_ANGAN</name>
<sequence length="56" mass="6328">MSLPFWDDKIVLQYVSDYDRVEELFHLGMGGGAGDPGERWKKCCTVDVGGLKNHRT</sequence>